<name>B3SCP9_TRIAD</name>
<accession>B3SCP9</accession>
<feature type="region of interest" description="Disordered" evidence="1">
    <location>
        <begin position="1"/>
        <end position="31"/>
    </location>
</feature>
<sequence length="228" mass="25705">MDPCEMFRNLNQRQRSSQSFSESKEEGQQKDCGLSASKLNLVRCNSLDTDKAMVKSILKSSCLRKKACLEACGEKMTEKKSVCFARQASVTDTYSPDHYDEEGQLKECPIETVDVKESYLLCKKPSKICRQINGGGEYCKNGEIYVRGYDDDSDDENENGAEKKKKAFKKILWERLVKVCSPEEYKKMKAKCKSVHAKKISISSAIGIPDKGCPSYYNQCPSLFGSFT</sequence>
<dbReference type="KEGG" id="tad:TRIADDRAFT_62054"/>
<dbReference type="RefSeq" id="XP_002118028.1">
    <property type="nucleotide sequence ID" value="XM_002117992.1"/>
</dbReference>
<dbReference type="GeneID" id="6759221"/>
<gene>
    <name evidence="2" type="ORF">TRIADDRAFT_62054</name>
</gene>
<dbReference type="CTD" id="6759221"/>
<evidence type="ECO:0000313" key="2">
    <source>
        <dbReference type="EMBL" id="EDV19511.1"/>
    </source>
</evidence>
<dbReference type="Proteomes" id="UP000009022">
    <property type="component" value="Unassembled WGS sequence"/>
</dbReference>
<proteinExistence type="predicted"/>
<feature type="compositionally biased region" description="Low complexity" evidence="1">
    <location>
        <begin position="12"/>
        <end position="21"/>
    </location>
</feature>
<protein>
    <submittedName>
        <fullName evidence="2">Uncharacterized protein</fullName>
    </submittedName>
</protein>
<reference evidence="2 3" key="1">
    <citation type="journal article" date="2008" name="Nature">
        <title>The Trichoplax genome and the nature of placozoans.</title>
        <authorList>
            <person name="Srivastava M."/>
            <person name="Begovic E."/>
            <person name="Chapman J."/>
            <person name="Putnam N.H."/>
            <person name="Hellsten U."/>
            <person name="Kawashima T."/>
            <person name="Kuo A."/>
            <person name="Mitros T."/>
            <person name="Salamov A."/>
            <person name="Carpenter M.L."/>
            <person name="Signorovitch A.Y."/>
            <person name="Moreno M.A."/>
            <person name="Kamm K."/>
            <person name="Grimwood J."/>
            <person name="Schmutz J."/>
            <person name="Shapiro H."/>
            <person name="Grigoriev I.V."/>
            <person name="Buss L.W."/>
            <person name="Schierwater B."/>
            <person name="Dellaporta S.L."/>
            <person name="Rokhsar D.S."/>
        </authorList>
    </citation>
    <scope>NUCLEOTIDE SEQUENCE [LARGE SCALE GENOMIC DNA]</scope>
    <source>
        <strain evidence="2 3">Grell-BS-1999</strain>
    </source>
</reference>
<keyword evidence="3" id="KW-1185">Reference proteome</keyword>
<evidence type="ECO:0000256" key="1">
    <source>
        <dbReference type="SAM" id="MobiDB-lite"/>
    </source>
</evidence>
<dbReference type="AlphaFoldDB" id="B3SCP9"/>
<dbReference type="InParanoid" id="B3SCP9"/>
<dbReference type="EMBL" id="DS985272">
    <property type="protein sequence ID" value="EDV19511.1"/>
    <property type="molecule type" value="Genomic_DNA"/>
</dbReference>
<dbReference type="HOGENOM" id="CLU_1216159_0_0_1"/>
<organism evidence="2 3">
    <name type="scientific">Trichoplax adhaerens</name>
    <name type="common">Trichoplax reptans</name>
    <dbReference type="NCBI Taxonomy" id="10228"/>
    <lineage>
        <taxon>Eukaryota</taxon>
        <taxon>Metazoa</taxon>
        <taxon>Placozoa</taxon>
        <taxon>Uniplacotomia</taxon>
        <taxon>Trichoplacea</taxon>
        <taxon>Trichoplacidae</taxon>
        <taxon>Trichoplax</taxon>
    </lineage>
</organism>
<evidence type="ECO:0000313" key="3">
    <source>
        <dbReference type="Proteomes" id="UP000009022"/>
    </source>
</evidence>